<evidence type="ECO:0000256" key="1">
    <source>
        <dbReference type="ARBA" id="ARBA00004651"/>
    </source>
</evidence>
<keyword evidence="2" id="KW-0813">Transport</keyword>
<dbReference type="CDD" id="cd06173">
    <property type="entry name" value="MFS_MefA_like"/>
    <property type="match status" value="1"/>
</dbReference>
<dbReference type="PANTHER" id="PTHR23513:SF6">
    <property type="entry name" value="MAJOR FACILITATOR SUPERFAMILY ASSOCIATED DOMAIN-CONTAINING PROTEIN"/>
    <property type="match status" value="1"/>
</dbReference>
<dbReference type="PANTHER" id="PTHR23513">
    <property type="entry name" value="INTEGRAL MEMBRANE EFFLUX PROTEIN-RELATED"/>
    <property type="match status" value="1"/>
</dbReference>
<keyword evidence="10" id="KW-1185">Reference proteome</keyword>
<dbReference type="InterPro" id="IPR010290">
    <property type="entry name" value="TM_effector"/>
</dbReference>
<dbReference type="SUPFAM" id="SSF103473">
    <property type="entry name" value="MFS general substrate transporter"/>
    <property type="match status" value="1"/>
</dbReference>
<dbReference type="AlphaFoldDB" id="A0A318KEV8"/>
<keyword evidence="5 7" id="KW-1133">Transmembrane helix</keyword>
<organism evidence="9 10">
    <name type="scientific">Nocardia tenerifensis</name>
    <dbReference type="NCBI Taxonomy" id="228006"/>
    <lineage>
        <taxon>Bacteria</taxon>
        <taxon>Bacillati</taxon>
        <taxon>Actinomycetota</taxon>
        <taxon>Actinomycetes</taxon>
        <taxon>Mycobacteriales</taxon>
        <taxon>Nocardiaceae</taxon>
        <taxon>Nocardia</taxon>
    </lineage>
</organism>
<evidence type="ECO:0000256" key="7">
    <source>
        <dbReference type="SAM" id="Phobius"/>
    </source>
</evidence>
<evidence type="ECO:0000313" key="9">
    <source>
        <dbReference type="EMBL" id="PXX70802.1"/>
    </source>
</evidence>
<feature type="transmembrane region" description="Helical" evidence="7">
    <location>
        <begin position="73"/>
        <end position="91"/>
    </location>
</feature>
<keyword evidence="4 7" id="KW-0812">Transmembrane</keyword>
<sequence>MTLGRRTIGYGELVGEADRIDDRHPLLSTPSFVRFWLADSVSIFGTYITAQALQLLAVATLSASPFEVGVLRAAQWTPYLAFGLFVGVWIDRYRRKPVLVAADLIRAGVLASIPLAAAFHVLTMPMLIMLVLIFGAVSLAYDAAHQSFLPGLVPARVLTRANVRLEQSAAVAQVAGQGIAGWLIKIVGPPLAILVDAVSYVISGFIVAGLRVAERPRTPARNYRNEFRDGLRWVYGHAGLAPLVISTHVWFFFTSMVAALYAYFVVVEVGFDATAHGLTLAVGGGGAVAGSSIAGWVERRGGIGPAIIGCRWLSGLGYLLIPLAHNGKSGFAMLCVAQFLFWLSIGVSSPLEMSYRQSVTPDRLLGRVNATARSMNRGAVVLGAPIGGALAQWLGLRPTLWIAVGGVFCSAAMVGGSRFRHARMHR</sequence>
<dbReference type="OrthoDB" id="9815525at2"/>
<evidence type="ECO:0000313" key="10">
    <source>
        <dbReference type="Proteomes" id="UP000247569"/>
    </source>
</evidence>
<dbReference type="GO" id="GO:0005886">
    <property type="term" value="C:plasma membrane"/>
    <property type="evidence" value="ECO:0007669"/>
    <property type="project" value="UniProtKB-SubCell"/>
</dbReference>
<protein>
    <submittedName>
        <fullName evidence="9">Putative MFS family arabinose efflux permease</fullName>
    </submittedName>
</protein>
<feature type="transmembrane region" description="Helical" evidence="7">
    <location>
        <begin position="276"/>
        <end position="297"/>
    </location>
</feature>
<feature type="transmembrane region" description="Helical" evidence="7">
    <location>
        <begin position="190"/>
        <end position="213"/>
    </location>
</feature>
<dbReference type="InterPro" id="IPR000253">
    <property type="entry name" value="FHA_dom"/>
</dbReference>
<comment type="subcellular location">
    <subcellularLocation>
        <location evidence="1">Cell membrane</location>
        <topology evidence="1">Multi-pass membrane protein</topology>
    </subcellularLocation>
</comment>
<evidence type="ECO:0000256" key="6">
    <source>
        <dbReference type="ARBA" id="ARBA00023136"/>
    </source>
</evidence>
<evidence type="ECO:0000256" key="3">
    <source>
        <dbReference type="ARBA" id="ARBA00022475"/>
    </source>
</evidence>
<evidence type="ECO:0000256" key="5">
    <source>
        <dbReference type="ARBA" id="ARBA00022989"/>
    </source>
</evidence>
<dbReference type="Gene3D" id="1.20.1250.20">
    <property type="entry name" value="MFS general substrate transporter like domains"/>
    <property type="match status" value="1"/>
</dbReference>
<proteinExistence type="predicted"/>
<dbReference type="PROSITE" id="PS50006">
    <property type="entry name" value="FHA_DOMAIN"/>
    <property type="match status" value="1"/>
</dbReference>
<accession>A0A318KEV8</accession>
<keyword evidence="3" id="KW-1003">Cell membrane</keyword>
<gene>
    <name evidence="9" type="ORF">DFR70_101223</name>
</gene>
<feature type="domain" description="FHA" evidence="8">
    <location>
        <begin position="1"/>
        <end position="53"/>
    </location>
</feature>
<dbReference type="InterPro" id="IPR036259">
    <property type="entry name" value="MFS_trans_sf"/>
</dbReference>
<dbReference type="Proteomes" id="UP000247569">
    <property type="component" value="Unassembled WGS sequence"/>
</dbReference>
<evidence type="ECO:0000259" key="8">
    <source>
        <dbReference type="PROSITE" id="PS50006"/>
    </source>
</evidence>
<feature type="transmembrane region" description="Helical" evidence="7">
    <location>
        <begin position="304"/>
        <end position="325"/>
    </location>
</feature>
<feature type="transmembrane region" description="Helical" evidence="7">
    <location>
        <begin position="234"/>
        <end position="264"/>
    </location>
</feature>
<feature type="transmembrane region" description="Helical" evidence="7">
    <location>
        <begin position="374"/>
        <end position="394"/>
    </location>
</feature>
<name>A0A318KEV8_9NOCA</name>
<comment type="caution">
    <text evidence="9">The sequence shown here is derived from an EMBL/GenBank/DDBJ whole genome shotgun (WGS) entry which is preliminary data.</text>
</comment>
<feature type="transmembrane region" description="Helical" evidence="7">
    <location>
        <begin position="331"/>
        <end position="353"/>
    </location>
</feature>
<evidence type="ECO:0000256" key="2">
    <source>
        <dbReference type="ARBA" id="ARBA00022448"/>
    </source>
</evidence>
<feature type="transmembrane region" description="Helical" evidence="7">
    <location>
        <begin position="33"/>
        <end position="53"/>
    </location>
</feature>
<dbReference type="Pfam" id="PF05977">
    <property type="entry name" value="MFS_3"/>
    <property type="match status" value="1"/>
</dbReference>
<keyword evidence="6 7" id="KW-0472">Membrane</keyword>
<feature type="transmembrane region" description="Helical" evidence="7">
    <location>
        <begin position="400"/>
        <end position="419"/>
    </location>
</feature>
<dbReference type="EMBL" id="QJKF01000001">
    <property type="protein sequence ID" value="PXX70802.1"/>
    <property type="molecule type" value="Genomic_DNA"/>
</dbReference>
<evidence type="ECO:0000256" key="4">
    <source>
        <dbReference type="ARBA" id="ARBA00022692"/>
    </source>
</evidence>
<reference evidence="9 10" key="1">
    <citation type="submission" date="2018-05" db="EMBL/GenBank/DDBJ databases">
        <title>Genomic Encyclopedia of Type Strains, Phase IV (KMG-IV): sequencing the most valuable type-strain genomes for metagenomic binning, comparative biology and taxonomic classification.</title>
        <authorList>
            <person name="Goeker M."/>
        </authorList>
    </citation>
    <scope>NUCLEOTIDE SEQUENCE [LARGE SCALE GENOMIC DNA]</scope>
    <source>
        <strain evidence="9 10">DSM 44704</strain>
    </source>
</reference>